<dbReference type="AlphaFoldDB" id="E7A9J1"/>
<dbReference type="HOGENOM" id="CLU_137302_0_0_7"/>
<dbReference type="EMBL" id="FQ670179">
    <property type="protein sequence ID" value="CBY82517.1"/>
    <property type="molecule type" value="Genomic_DNA"/>
</dbReference>
<dbReference type="eggNOG" id="COG1214">
    <property type="taxonomic scope" value="Bacteria"/>
</dbReference>
<dbReference type="OrthoDB" id="5339448at2"/>
<sequence length="163" mass="17823">MLTTKEGHKPCALVVLSLESPVQMGVYVEGKLTQAFESSEKASVALAALSAQAIAWCTSYKLNLEAIFYATGPGSFSAMKLTHVFLHTLSVAQNIPLFGALGFVFNAYQPIKAFGKNYYCYKHGQITLCVLEEATTTPMQLPDFLDPKLFAKNPKPLYLLPPV</sequence>
<accession>E7A9J1</accession>
<dbReference type="GO" id="GO:0008233">
    <property type="term" value="F:peptidase activity"/>
    <property type="evidence" value="ECO:0007669"/>
    <property type="project" value="UniProtKB-KW"/>
</dbReference>
<dbReference type="GO" id="GO:0006508">
    <property type="term" value="P:proteolysis"/>
    <property type="evidence" value="ECO:0007669"/>
    <property type="project" value="UniProtKB-KW"/>
</dbReference>
<keyword evidence="2" id="KW-1185">Reference proteome</keyword>
<gene>
    <name evidence="1" type="ordered locus">Hfelis_04330</name>
</gene>
<name>E7A9J1_HELFC</name>
<dbReference type="KEGG" id="hfe:HFELIS_04330"/>
<dbReference type="STRING" id="936155.HFELIS_04330"/>
<dbReference type="SUPFAM" id="SSF53067">
    <property type="entry name" value="Actin-like ATPase domain"/>
    <property type="match status" value="1"/>
</dbReference>
<organism evidence="1 2">
    <name type="scientific">Helicobacter felis (strain ATCC 49179 / CCUG 28539 / NCTC 12436 / CS1)</name>
    <dbReference type="NCBI Taxonomy" id="936155"/>
    <lineage>
        <taxon>Bacteria</taxon>
        <taxon>Pseudomonadati</taxon>
        <taxon>Campylobacterota</taxon>
        <taxon>Epsilonproteobacteria</taxon>
        <taxon>Campylobacterales</taxon>
        <taxon>Helicobacteraceae</taxon>
        <taxon>Helicobacter</taxon>
    </lineage>
</organism>
<dbReference type="InterPro" id="IPR043129">
    <property type="entry name" value="ATPase_NBD"/>
</dbReference>
<proteinExistence type="predicted"/>
<evidence type="ECO:0000313" key="1">
    <source>
        <dbReference type="EMBL" id="CBY82517.1"/>
    </source>
</evidence>
<dbReference type="RefSeq" id="WP_013468887.1">
    <property type="nucleotide sequence ID" value="NC_014810.2"/>
</dbReference>
<dbReference type="Gene3D" id="3.30.420.40">
    <property type="match status" value="1"/>
</dbReference>
<protein>
    <submittedName>
        <fullName evidence="1">Glycoprotease family protein</fullName>
    </submittedName>
</protein>
<reference evidence="1 2" key="1">
    <citation type="journal article" date="2011" name="Genome Biol. Evol.">
        <title>Comparative whole genome sequence analysis of the carcinogenic bacterial model pathogen Helicobacter felis.</title>
        <authorList>
            <person name="Arnold I.C."/>
            <person name="Zigova Z."/>
            <person name="Holden M."/>
            <person name="Lawley T.D."/>
            <person name="Rad R."/>
            <person name="Dougan G."/>
            <person name="Falkow S."/>
            <person name="Bentley S.D."/>
            <person name="Muller A."/>
        </authorList>
    </citation>
    <scope>NUCLEOTIDE SEQUENCE [LARGE SCALE GENOMIC DNA]</scope>
    <source>
        <strain evidence="2">ATCC 49179 / CCUG 28539 / NCTC 12436 / CS1</strain>
    </source>
</reference>
<dbReference type="Proteomes" id="UP000007934">
    <property type="component" value="Chromosome"/>
</dbReference>
<dbReference type="GeneID" id="36134282"/>
<evidence type="ECO:0000313" key="2">
    <source>
        <dbReference type="Proteomes" id="UP000007934"/>
    </source>
</evidence>